<feature type="region of interest" description="Disordered" evidence="1">
    <location>
        <begin position="1"/>
        <end position="20"/>
    </location>
</feature>
<dbReference type="OrthoDB" id="2991836at2759"/>
<evidence type="ECO:0000313" key="2">
    <source>
        <dbReference type="EMBL" id="EMD39764.1"/>
    </source>
</evidence>
<accession>M2PSV5</accession>
<dbReference type="HOGENOM" id="CLU_1094156_0_0_1"/>
<reference evidence="2 3" key="1">
    <citation type="journal article" date="2012" name="Proc. Natl. Acad. Sci. U.S.A.">
        <title>Comparative genomics of Ceriporiopsis subvermispora and Phanerochaete chrysosporium provide insight into selective ligninolysis.</title>
        <authorList>
            <person name="Fernandez-Fueyo E."/>
            <person name="Ruiz-Duenas F.J."/>
            <person name="Ferreira P."/>
            <person name="Floudas D."/>
            <person name="Hibbett D.S."/>
            <person name="Canessa P."/>
            <person name="Larrondo L.F."/>
            <person name="James T.Y."/>
            <person name="Seelenfreund D."/>
            <person name="Lobos S."/>
            <person name="Polanco R."/>
            <person name="Tello M."/>
            <person name="Honda Y."/>
            <person name="Watanabe T."/>
            <person name="Watanabe T."/>
            <person name="Ryu J.S."/>
            <person name="Kubicek C.P."/>
            <person name="Schmoll M."/>
            <person name="Gaskell J."/>
            <person name="Hammel K.E."/>
            <person name="St John F.J."/>
            <person name="Vanden Wymelenberg A."/>
            <person name="Sabat G."/>
            <person name="Splinter BonDurant S."/>
            <person name="Syed K."/>
            <person name="Yadav J.S."/>
            <person name="Doddapaneni H."/>
            <person name="Subramanian V."/>
            <person name="Lavin J.L."/>
            <person name="Oguiza J.A."/>
            <person name="Perez G."/>
            <person name="Pisabarro A.G."/>
            <person name="Ramirez L."/>
            <person name="Santoyo F."/>
            <person name="Master E."/>
            <person name="Coutinho P.M."/>
            <person name="Henrissat B."/>
            <person name="Lombard V."/>
            <person name="Magnuson J.K."/>
            <person name="Kuees U."/>
            <person name="Hori C."/>
            <person name="Igarashi K."/>
            <person name="Samejima M."/>
            <person name="Held B.W."/>
            <person name="Barry K.W."/>
            <person name="LaButti K.M."/>
            <person name="Lapidus A."/>
            <person name="Lindquist E.A."/>
            <person name="Lucas S.M."/>
            <person name="Riley R."/>
            <person name="Salamov A.A."/>
            <person name="Hoffmeister D."/>
            <person name="Schwenk D."/>
            <person name="Hadar Y."/>
            <person name="Yarden O."/>
            <person name="de Vries R.P."/>
            <person name="Wiebenga A."/>
            <person name="Stenlid J."/>
            <person name="Eastwood D."/>
            <person name="Grigoriev I.V."/>
            <person name="Berka R.M."/>
            <person name="Blanchette R.A."/>
            <person name="Kersten P."/>
            <person name="Martinez A.T."/>
            <person name="Vicuna R."/>
            <person name="Cullen D."/>
        </authorList>
    </citation>
    <scope>NUCLEOTIDE SEQUENCE [LARGE SCALE GENOMIC DNA]</scope>
    <source>
        <strain evidence="2 3">B</strain>
    </source>
</reference>
<proteinExistence type="predicted"/>
<protein>
    <submittedName>
        <fullName evidence="2">Uncharacterized protein</fullName>
    </submittedName>
</protein>
<dbReference type="EMBL" id="KB445793">
    <property type="protein sequence ID" value="EMD39764.1"/>
    <property type="molecule type" value="Genomic_DNA"/>
</dbReference>
<organism evidence="2 3">
    <name type="scientific">Ceriporiopsis subvermispora (strain B)</name>
    <name type="common">White-rot fungus</name>
    <name type="synonym">Gelatoporia subvermispora</name>
    <dbReference type="NCBI Taxonomy" id="914234"/>
    <lineage>
        <taxon>Eukaryota</taxon>
        <taxon>Fungi</taxon>
        <taxon>Dikarya</taxon>
        <taxon>Basidiomycota</taxon>
        <taxon>Agaricomycotina</taxon>
        <taxon>Agaricomycetes</taxon>
        <taxon>Polyporales</taxon>
        <taxon>Gelatoporiaceae</taxon>
        <taxon>Gelatoporia</taxon>
    </lineage>
</organism>
<sequence length="254" mass="26967">MATLQQTVFESSTPTAASPLPISTSTTAFQRLALAVQHRSTSKPEDEPVILAITFGLPLRTILDASDHDARLGALLVLLRDVPADVVFAGAWPGERCARAGFRWAPRSLLGFPRIEPRATAFGPGAVCDELGLHACYQGLLLDTSAGGGGRVLTGERWYAVDEMSGMKYEFRPHGEGGAVVPERCALLFRAYGIGGDTAVASIVREGQEVGQDEVEVIVVGHCVMVASGGLECADGVPILQGRLTTGDQRWHVT</sequence>
<evidence type="ECO:0000313" key="3">
    <source>
        <dbReference type="Proteomes" id="UP000016930"/>
    </source>
</evidence>
<gene>
    <name evidence="2" type="ORF">CERSUDRAFT_92251</name>
</gene>
<dbReference type="AlphaFoldDB" id="M2PSV5"/>
<keyword evidence="3" id="KW-1185">Reference proteome</keyword>
<name>M2PSV5_CERS8</name>
<evidence type="ECO:0000256" key="1">
    <source>
        <dbReference type="SAM" id="MobiDB-lite"/>
    </source>
</evidence>
<dbReference type="Proteomes" id="UP000016930">
    <property type="component" value="Unassembled WGS sequence"/>
</dbReference>